<name>A0A914YQ42_9BILA</name>
<dbReference type="AlphaFoldDB" id="A0A914YQ42"/>
<dbReference type="WBParaSite" id="PSU_v2.g21148.t1">
    <property type="protein sequence ID" value="PSU_v2.g21148.t1"/>
    <property type="gene ID" value="PSU_v2.g21148"/>
</dbReference>
<dbReference type="Proteomes" id="UP000887577">
    <property type="component" value="Unplaced"/>
</dbReference>
<proteinExistence type="predicted"/>
<accession>A0A914YQ42</accession>
<keyword evidence="1" id="KW-1185">Reference proteome</keyword>
<sequence>MGQGKQGHCPLHGQSRTLDQCLVVHAALGEIAIGCVHAQGQGAGLEEAEERPQLMVDHQRVALAAAGGGQQDRGIDQRILVDEIEEVLEQAGV</sequence>
<protein>
    <submittedName>
        <fullName evidence="2">Uncharacterized protein</fullName>
    </submittedName>
</protein>
<evidence type="ECO:0000313" key="1">
    <source>
        <dbReference type="Proteomes" id="UP000887577"/>
    </source>
</evidence>
<evidence type="ECO:0000313" key="2">
    <source>
        <dbReference type="WBParaSite" id="PSU_v2.g21148.t1"/>
    </source>
</evidence>
<organism evidence="1 2">
    <name type="scientific">Panagrolaimus superbus</name>
    <dbReference type="NCBI Taxonomy" id="310955"/>
    <lineage>
        <taxon>Eukaryota</taxon>
        <taxon>Metazoa</taxon>
        <taxon>Ecdysozoa</taxon>
        <taxon>Nematoda</taxon>
        <taxon>Chromadorea</taxon>
        <taxon>Rhabditida</taxon>
        <taxon>Tylenchina</taxon>
        <taxon>Panagrolaimomorpha</taxon>
        <taxon>Panagrolaimoidea</taxon>
        <taxon>Panagrolaimidae</taxon>
        <taxon>Panagrolaimus</taxon>
    </lineage>
</organism>
<reference evidence="2" key="1">
    <citation type="submission" date="2022-11" db="UniProtKB">
        <authorList>
            <consortium name="WormBaseParasite"/>
        </authorList>
    </citation>
    <scope>IDENTIFICATION</scope>
</reference>